<organism evidence="1 2">
    <name type="scientific">Paraburkholderia hospita</name>
    <dbReference type="NCBI Taxonomy" id="169430"/>
    <lineage>
        <taxon>Bacteria</taxon>
        <taxon>Pseudomonadati</taxon>
        <taxon>Pseudomonadota</taxon>
        <taxon>Betaproteobacteria</taxon>
        <taxon>Burkholderiales</taxon>
        <taxon>Burkholderiaceae</taxon>
        <taxon>Paraburkholderia</taxon>
    </lineage>
</organism>
<reference evidence="1 2" key="1">
    <citation type="journal article" date="2012" name="J. Bacteriol.">
        <title>Draft Genome Sequence of the Soil Bacterium Burkholderia terrae Strain BS001, Which Interacts with Fungal Surface Structures.</title>
        <authorList>
            <person name="Nazir R."/>
            <person name="Hansen M.A."/>
            <person name="Sorensen S."/>
            <person name="van Elsas J.D."/>
        </authorList>
    </citation>
    <scope>NUCLEOTIDE SEQUENCE [LARGE SCALE GENOMIC DNA]</scope>
    <source>
        <strain evidence="1 2">BS001</strain>
    </source>
</reference>
<protein>
    <submittedName>
        <fullName evidence="1">Response regulator receiver protein</fullName>
    </submittedName>
</protein>
<evidence type="ECO:0000313" key="1">
    <source>
        <dbReference type="EMBL" id="EIN01357.1"/>
    </source>
</evidence>
<sequence>MSLAALPRAEHRHERSRLAWLRCQWQLRLAGAPAIPKPPPIVGPIVIIGRDTVIRESLAVLLNVKGYGTSKACSSDSWHKFLLELLQQLIVLDVSEFSRGASAWFVESFPASHDRKN</sequence>
<name>A0ABN0FRB8_9BURK</name>
<keyword evidence="2" id="KW-1185">Reference proteome</keyword>
<gene>
    <name evidence="1" type="ORF">WQE_09514</name>
</gene>
<proteinExistence type="predicted"/>
<dbReference type="EMBL" id="AKAU01000059">
    <property type="protein sequence ID" value="EIN01357.1"/>
    <property type="molecule type" value="Genomic_DNA"/>
</dbReference>
<comment type="caution">
    <text evidence="1">The sequence shown here is derived from an EMBL/GenBank/DDBJ whole genome shotgun (WGS) entry which is preliminary data.</text>
</comment>
<evidence type="ECO:0000313" key="2">
    <source>
        <dbReference type="Proteomes" id="UP000004980"/>
    </source>
</evidence>
<accession>A0ABN0FRB8</accession>
<dbReference type="Proteomes" id="UP000004980">
    <property type="component" value="Unassembled WGS sequence"/>
</dbReference>